<reference evidence="4" key="1">
    <citation type="submission" date="2016-06" db="EMBL/GenBank/DDBJ databases">
        <authorList>
            <person name="Petersen J."/>
            <person name="Sayavedra L."/>
        </authorList>
    </citation>
    <scope>NUCLEOTIDE SEQUENCE [LARGE SCALE GENOMIC DNA]</scope>
    <source>
        <strain evidence="4">BazSymB</strain>
    </source>
</reference>
<proteinExistence type="predicted"/>
<organism evidence="3 4">
    <name type="scientific">Bathymodiolus azoricus thioautotrophic gill symbiont</name>
    <dbReference type="NCBI Taxonomy" id="235205"/>
    <lineage>
        <taxon>Bacteria</taxon>
        <taxon>Pseudomonadati</taxon>
        <taxon>Pseudomonadota</taxon>
        <taxon>Gammaproteobacteria</taxon>
        <taxon>sulfur-oxidizing symbionts</taxon>
    </lineage>
</organism>
<dbReference type="STRING" id="235205.BAZSYMB_V2GCONTIG00802_0"/>
<dbReference type="InterPro" id="IPR021810">
    <property type="entry name" value="T1RH-like_C"/>
</dbReference>
<sequence>MIDQALVSEKVIDIFDAAGIKKPDISILSEEFLLELKGMKHKNVALEVLKKLLTDELKSRSRKNLVKSKSLMEMLENAIKKYHNKVLTAAEVMDELIKLSQDIVSMDNEASELGLTDFEYAFYTAVADNKSAKELMQHDKLRELAVVLTDRVKQNTSIDWTIKESVRAKLKVIIKRTLRQYGYPPDMQKLATETVLKQAELIANEITVEA</sequence>
<name>A0A1H6J7U4_9GAMM</name>
<dbReference type="GO" id="GO:0009035">
    <property type="term" value="F:type I site-specific deoxyribonuclease activity"/>
    <property type="evidence" value="ECO:0007669"/>
    <property type="project" value="UniProtKB-EC"/>
</dbReference>
<keyword evidence="1" id="KW-0680">Restriction system</keyword>
<protein>
    <submittedName>
        <fullName evidence="3">Type I restriction-modification system,restriction subunit R</fullName>
        <ecNumber evidence="3">3.1.21.3</ecNumber>
    </submittedName>
</protein>
<dbReference type="PANTHER" id="PTHR30195">
    <property type="entry name" value="TYPE I SITE-SPECIFIC DEOXYRIBONUCLEASE PROTEIN SUBUNIT M AND R"/>
    <property type="match status" value="1"/>
</dbReference>
<dbReference type="GO" id="GO:0009307">
    <property type="term" value="P:DNA restriction-modification system"/>
    <property type="evidence" value="ECO:0007669"/>
    <property type="project" value="UniProtKB-KW"/>
</dbReference>
<gene>
    <name evidence="3" type="ORF">BAZSYMB_V2GCONTIG00802_0</name>
</gene>
<dbReference type="InterPro" id="IPR051268">
    <property type="entry name" value="Type-I_R_enzyme_R_subunit"/>
</dbReference>
<dbReference type="AlphaFoldDB" id="A0A1H6J7U4"/>
<dbReference type="Proteomes" id="UP000198559">
    <property type="component" value="Unassembled WGS sequence"/>
</dbReference>
<keyword evidence="3" id="KW-0378">Hydrolase</keyword>
<feature type="domain" description="Type I restriction enzyme HindI endonuclease subunit-like C-terminal" evidence="2">
    <location>
        <begin position="1"/>
        <end position="204"/>
    </location>
</feature>
<evidence type="ECO:0000313" key="4">
    <source>
        <dbReference type="Proteomes" id="UP000198559"/>
    </source>
</evidence>
<evidence type="ECO:0000256" key="1">
    <source>
        <dbReference type="ARBA" id="ARBA00022747"/>
    </source>
</evidence>
<evidence type="ECO:0000313" key="3">
    <source>
        <dbReference type="EMBL" id="SEH56761.1"/>
    </source>
</evidence>
<evidence type="ECO:0000259" key="2">
    <source>
        <dbReference type="Pfam" id="PF11867"/>
    </source>
</evidence>
<dbReference type="EMBL" id="CVUD02000029">
    <property type="protein sequence ID" value="SEH56761.1"/>
    <property type="molecule type" value="Genomic_DNA"/>
</dbReference>
<accession>A0A1H6J7U4</accession>
<dbReference type="Pfam" id="PF11867">
    <property type="entry name" value="T1RH-like_C"/>
    <property type="match status" value="1"/>
</dbReference>
<dbReference type="EC" id="3.1.21.3" evidence="3"/>
<dbReference type="PANTHER" id="PTHR30195:SF15">
    <property type="entry name" value="TYPE I RESTRICTION ENZYME HINDI ENDONUCLEASE SUBUNIT"/>
    <property type="match status" value="1"/>
</dbReference>